<feature type="region of interest" description="Disordered" evidence="1">
    <location>
        <begin position="15"/>
        <end position="204"/>
    </location>
</feature>
<feature type="compositionally biased region" description="Polar residues" evidence="1">
    <location>
        <begin position="30"/>
        <end position="44"/>
    </location>
</feature>
<evidence type="ECO:0000313" key="2">
    <source>
        <dbReference type="EMBL" id="KAK4102921.1"/>
    </source>
</evidence>
<comment type="caution">
    <text evidence="2">The sequence shown here is derived from an EMBL/GenBank/DDBJ whole genome shotgun (WGS) entry which is preliminary data.</text>
</comment>
<dbReference type="Proteomes" id="UP001305647">
    <property type="component" value="Unassembled WGS sequence"/>
</dbReference>
<evidence type="ECO:0000256" key="1">
    <source>
        <dbReference type="SAM" id="MobiDB-lite"/>
    </source>
</evidence>
<accession>A0AAN6Q4X8</accession>
<sequence length="204" mass="21305">MLSEDDVDMVIIHSAETASTPLVAEADGKSSASDHLQSQSNFSLSLPHPGMPSTEAHDDETGFGLSGGGSATSVSHDDTAAAATAAAADPLSGNWSALGSDGTYSWTSEPTQEQRTDMSCRHGNSSSHGRSSCPDSLLPSQSDAVPRGGRCKGEGKANKKQNKARRQLLWGDEEPYPYPPRRNRRFSGSGDMDASAAVPRGTGV</sequence>
<dbReference type="EMBL" id="MU863630">
    <property type="protein sequence ID" value="KAK4102921.1"/>
    <property type="molecule type" value="Genomic_DNA"/>
</dbReference>
<feature type="compositionally biased region" description="Polar residues" evidence="1">
    <location>
        <begin position="93"/>
        <end position="111"/>
    </location>
</feature>
<dbReference type="AlphaFoldDB" id="A0AAN6Q4X8"/>
<reference evidence="2" key="2">
    <citation type="submission" date="2023-05" db="EMBL/GenBank/DDBJ databases">
        <authorList>
            <consortium name="Lawrence Berkeley National Laboratory"/>
            <person name="Steindorff A."/>
            <person name="Hensen N."/>
            <person name="Bonometti L."/>
            <person name="Westerberg I."/>
            <person name="Brannstrom I.O."/>
            <person name="Guillou S."/>
            <person name="Cros-Aarteil S."/>
            <person name="Calhoun S."/>
            <person name="Haridas S."/>
            <person name="Kuo A."/>
            <person name="Mondo S."/>
            <person name="Pangilinan J."/>
            <person name="Riley R."/>
            <person name="Labutti K."/>
            <person name="Andreopoulos B."/>
            <person name="Lipzen A."/>
            <person name="Chen C."/>
            <person name="Yanf M."/>
            <person name="Daum C."/>
            <person name="Ng V."/>
            <person name="Clum A."/>
            <person name="Ohm R."/>
            <person name="Martin F."/>
            <person name="Silar P."/>
            <person name="Natvig D."/>
            <person name="Lalanne C."/>
            <person name="Gautier V."/>
            <person name="Ament-Velasquez S.L."/>
            <person name="Kruys A."/>
            <person name="Hutchinson M.I."/>
            <person name="Powell A.J."/>
            <person name="Barry K."/>
            <person name="Miller A.N."/>
            <person name="Grigoriev I.V."/>
            <person name="Debuchy R."/>
            <person name="Gladieux P."/>
            <person name="Thoren M.H."/>
            <person name="Johannesson H."/>
        </authorList>
    </citation>
    <scope>NUCLEOTIDE SEQUENCE</scope>
    <source>
        <strain evidence="2">CBS 757.83</strain>
    </source>
</reference>
<keyword evidence="3" id="KW-1185">Reference proteome</keyword>
<evidence type="ECO:0000313" key="3">
    <source>
        <dbReference type="Proteomes" id="UP001305647"/>
    </source>
</evidence>
<feature type="compositionally biased region" description="Low complexity" evidence="1">
    <location>
        <begin position="80"/>
        <end position="89"/>
    </location>
</feature>
<reference evidence="2" key="1">
    <citation type="journal article" date="2023" name="Mol. Phylogenet. Evol.">
        <title>Genome-scale phylogeny and comparative genomics of the fungal order Sordariales.</title>
        <authorList>
            <person name="Hensen N."/>
            <person name="Bonometti L."/>
            <person name="Westerberg I."/>
            <person name="Brannstrom I.O."/>
            <person name="Guillou S."/>
            <person name="Cros-Aarteil S."/>
            <person name="Calhoun S."/>
            <person name="Haridas S."/>
            <person name="Kuo A."/>
            <person name="Mondo S."/>
            <person name="Pangilinan J."/>
            <person name="Riley R."/>
            <person name="LaButti K."/>
            <person name="Andreopoulos B."/>
            <person name="Lipzen A."/>
            <person name="Chen C."/>
            <person name="Yan M."/>
            <person name="Daum C."/>
            <person name="Ng V."/>
            <person name="Clum A."/>
            <person name="Steindorff A."/>
            <person name="Ohm R.A."/>
            <person name="Martin F."/>
            <person name="Silar P."/>
            <person name="Natvig D.O."/>
            <person name="Lalanne C."/>
            <person name="Gautier V."/>
            <person name="Ament-Velasquez S.L."/>
            <person name="Kruys A."/>
            <person name="Hutchinson M.I."/>
            <person name="Powell A.J."/>
            <person name="Barry K."/>
            <person name="Miller A.N."/>
            <person name="Grigoriev I.V."/>
            <person name="Debuchy R."/>
            <person name="Gladieux P."/>
            <person name="Hiltunen Thoren M."/>
            <person name="Johannesson H."/>
        </authorList>
    </citation>
    <scope>NUCLEOTIDE SEQUENCE</scope>
    <source>
        <strain evidence="2">CBS 757.83</strain>
    </source>
</reference>
<protein>
    <submittedName>
        <fullName evidence="2">Uncharacterized protein</fullName>
    </submittedName>
</protein>
<proteinExistence type="predicted"/>
<gene>
    <name evidence="2" type="ORF">N658DRAFT_329313</name>
</gene>
<feature type="compositionally biased region" description="Low complexity" evidence="1">
    <location>
        <begin position="121"/>
        <end position="133"/>
    </location>
</feature>
<organism evidence="2 3">
    <name type="scientific">Parathielavia hyrcaniae</name>
    <dbReference type="NCBI Taxonomy" id="113614"/>
    <lineage>
        <taxon>Eukaryota</taxon>
        <taxon>Fungi</taxon>
        <taxon>Dikarya</taxon>
        <taxon>Ascomycota</taxon>
        <taxon>Pezizomycotina</taxon>
        <taxon>Sordariomycetes</taxon>
        <taxon>Sordariomycetidae</taxon>
        <taxon>Sordariales</taxon>
        <taxon>Chaetomiaceae</taxon>
        <taxon>Parathielavia</taxon>
    </lineage>
</organism>
<name>A0AAN6Q4X8_9PEZI</name>